<sequence>MEYLTSILIMVVLVTFSAYFSATETAFSSLNRARLKADAERGDKRAAEVLKLASDFDRLLSTLLIGNNIVNIATSSIGTVMFIQLLNDPDKGASISTIVVTIVVLIFGEITPKSVAKEAPEGFARFSAPLLKLFMWILLPLSWIFGLWKKLISKLFRVKDDRSMTQEELSVIVDEAGEGGGIDSDEVELLRSALEFTEQEAGDILTPRVDLEAVPLDADAETVASAFRSSRFSRLPVYDGSIDNIVGVVHQKDFYDCGIGEGGLASIMSQPVYVPPSIRISALLKTLQKAKAHMAVVTDEYGGTLGIVTMEDILEELVGDIWDEHDEVVEELHQTGEDSYRVSGSAELDEIFERFDLACESESVTLSGWIMEQLGRIPKPGDNFIFDGLRFTVLSVDSRRVTEAEIKKLPPLDDGDEK</sequence>
<evidence type="ECO:0000256" key="3">
    <source>
        <dbReference type="ARBA" id="ARBA00022475"/>
    </source>
</evidence>
<dbReference type="CDD" id="cd04590">
    <property type="entry name" value="CBS_pair_CorC_HlyC_assoc"/>
    <property type="match status" value="1"/>
</dbReference>
<dbReference type="PROSITE" id="PS51371">
    <property type="entry name" value="CBS"/>
    <property type="match status" value="2"/>
</dbReference>
<dbReference type="InterPro" id="IPR036318">
    <property type="entry name" value="FAD-bd_PCMH-like_sf"/>
</dbReference>
<dbReference type="InterPro" id="IPR046342">
    <property type="entry name" value="CBS_dom_sf"/>
</dbReference>
<organism evidence="14 15">
    <name type="scientific">Candidatus Scatomorpha pullistercoris</name>
    <dbReference type="NCBI Taxonomy" id="2840929"/>
    <lineage>
        <taxon>Bacteria</taxon>
        <taxon>Bacillati</taxon>
        <taxon>Bacillota</taxon>
        <taxon>Clostridia</taxon>
        <taxon>Eubacteriales</taxon>
        <taxon>Candidatus Scatomorpha</taxon>
    </lineage>
</organism>
<keyword evidence="5" id="KW-0677">Repeat</keyword>
<feature type="domain" description="CNNM transmembrane" evidence="13">
    <location>
        <begin position="1"/>
        <end position="186"/>
    </location>
</feature>
<evidence type="ECO:0000313" key="14">
    <source>
        <dbReference type="EMBL" id="HIS97769.1"/>
    </source>
</evidence>
<keyword evidence="3" id="KW-1003">Cell membrane</keyword>
<dbReference type="PROSITE" id="PS51846">
    <property type="entry name" value="CNNM"/>
    <property type="match status" value="1"/>
</dbReference>
<dbReference type="Proteomes" id="UP000886876">
    <property type="component" value="Unassembled WGS sequence"/>
</dbReference>
<keyword evidence="4 10" id="KW-0812">Transmembrane</keyword>
<dbReference type="PANTHER" id="PTHR22777:SF32">
    <property type="entry name" value="UPF0053 INNER MEMBRANE PROTEIN YFJD"/>
    <property type="match status" value="1"/>
</dbReference>
<comment type="similarity">
    <text evidence="2">Belongs to the UPF0053 family.</text>
</comment>
<dbReference type="InterPro" id="IPR016169">
    <property type="entry name" value="FAD-bd_PCMH_sub2"/>
</dbReference>
<evidence type="ECO:0000259" key="13">
    <source>
        <dbReference type="PROSITE" id="PS51846"/>
    </source>
</evidence>
<dbReference type="Pfam" id="PF03471">
    <property type="entry name" value="CorC_HlyC"/>
    <property type="match status" value="1"/>
</dbReference>
<keyword evidence="8 10" id="KW-0472">Membrane</keyword>
<dbReference type="GO" id="GO:0050660">
    <property type="term" value="F:flavin adenine dinucleotide binding"/>
    <property type="evidence" value="ECO:0007669"/>
    <property type="project" value="InterPro"/>
</dbReference>
<evidence type="ECO:0000259" key="12">
    <source>
        <dbReference type="PROSITE" id="PS51371"/>
    </source>
</evidence>
<dbReference type="Gene3D" id="3.30.465.10">
    <property type="match status" value="1"/>
</dbReference>
<evidence type="ECO:0000256" key="11">
    <source>
        <dbReference type="SAM" id="Phobius"/>
    </source>
</evidence>
<feature type="domain" description="CBS" evidence="12">
    <location>
        <begin position="205"/>
        <end position="266"/>
    </location>
</feature>
<dbReference type="SMART" id="SM00116">
    <property type="entry name" value="CBS"/>
    <property type="match status" value="2"/>
</dbReference>
<proteinExistence type="inferred from homology"/>
<dbReference type="EMBL" id="DVJS01000181">
    <property type="protein sequence ID" value="HIS97769.1"/>
    <property type="molecule type" value="Genomic_DNA"/>
</dbReference>
<protein>
    <submittedName>
        <fullName evidence="14">HlyC/CorC family transporter</fullName>
    </submittedName>
</protein>
<dbReference type="SUPFAM" id="SSF56176">
    <property type="entry name" value="FAD-binding/transporter-associated domain-like"/>
    <property type="match status" value="1"/>
</dbReference>
<feature type="transmembrane region" description="Helical" evidence="11">
    <location>
        <begin position="130"/>
        <end position="148"/>
    </location>
</feature>
<dbReference type="InterPro" id="IPR005170">
    <property type="entry name" value="Transptr-assoc_dom"/>
</dbReference>
<feature type="transmembrane region" description="Helical" evidence="11">
    <location>
        <begin position="64"/>
        <end position="86"/>
    </location>
</feature>
<evidence type="ECO:0000313" key="15">
    <source>
        <dbReference type="Proteomes" id="UP000886876"/>
    </source>
</evidence>
<dbReference type="SUPFAM" id="SSF54631">
    <property type="entry name" value="CBS-domain pair"/>
    <property type="match status" value="1"/>
</dbReference>
<comment type="subcellular location">
    <subcellularLocation>
        <location evidence="1">Cell membrane</location>
        <topology evidence="1">Multi-pass membrane protein</topology>
    </subcellularLocation>
</comment>
<evidence type="ECO:0000256" key="8">
    <source>
        <dbReference type="ARBA" id="ARBA00023136"/>
    </source>
</evidence>
<dbReference type="FunFam" id="3.10.580.10:FF:000002">
    <property type="entry name" value="Magnesium/cobalt efflux protein CorC"/>
    <property type="match status" value="1"/>
</dbReference>
<keyword evidence="6 10" id="KW-1133">Transmembrane helix</keyword>
<name>A0A9D1G6W0_9FIRM</name>
<keyword evidence="7 9" id="KW-0129">CBS domain</keyword>
<evidence type="ECO:0000256" key="4">
    <source>
        <dbReference type="ARBA" id="ARBA00022692"/>
    </source>
</evidence>
<evidence type="ECO:0000256" key="2">
    <source>
        <dbReference type="ARBA" id="ARBA00006337"/>
    </source>
</evidence>
<feature type="transmembrane region" description="Helical" evidence="11">
    <location>
        <begin position="93"/>
        <end position="110"/>
    </location>
</feature>
<dbReference type="SMART" id="SM01091">
    <property type="entry name" value="CorC_HlyC"/>
    <property type="match status" value="1"/>
</dbReference>
<comment type="caution">
    <text evidence="14">The sequence shown here is derived from an EMBL/GenBank/DDBJ whole genome shotgun (WGS) entry which is preliminary data.</text>
</comment>
<dbReference type="Gene3D" id="3.10.580.10">
    <property type="entry name" value="CBS-domain"/>
    <property type="match status" value="1"/>
</dbReference>
<reference evidence="14" key="1">
    <citation type="submission" date="2020-10" db="EMBL/GenBank/DDBJ databases">
        <authorList>
            <person name="Gilroy R."/>
        </authorList>
    </citation>
    <scope>NUCLEOTIDE SEQUENCE</scope>
    <source>
        <strain evidence="14">ChiHecec3B27-6122</strain>
    </source>
</reference>
<evidence type="ECO:0000256" key="7">
    <source>
        <dbReference type="ARBA" id="ARBA00023122"/>
    </source>
</evidence>
<accession>A0A9D1G6W0</accession>
<reference evidence="14" key="2">
    <citation type="journal article" date="2021" name="PeerJ">
        <title>Extensive microbial diversity within the chicken gut microbiome revealed by metagenomics and culture.</title>
        <authorList>
            <person name="Gilroy R."/>
            <person name="Ravi A."/>
            <person name="Getino M."/>
            <person name="Pursley I."/>
            <person name="Horton D.L."/>
            <person name="Alikhan N.F."/>
            <person name="Baker D."/>
            <person name="Gharbi K."/>
            <person name="Hall N."/>
            <person name="Watson M."/>
            <person name="Adriaenssens E.M."/>
            <person name="Foster-Nyarko E."/>
            <person name="Jarju S."/>
            <person name="Secka A."/>
            <person name="Antonio M."/>
            <person name="Oren A."/>
            <person name="Chaudhuri R.R."/>
            <person name="La Ragione R."/>
            <person name="Hildebrand F."/>
            <person name="Pallen M.J."/>
        </authorList>
    </citation>
    <scope>NUCLEOTIDE SEQUENCE</scope>
    <source>
        <strain evidence="14">ChiHecec3B27-6122</strain>
    </source>
</reference>
<dbReference type="GO" id="GO:0005886">
    <property type="term" value="C:plasma membrane"/>
    <property type="evidence" value="ECO:0007669"/>
    <property type="project" value="UniProtKB-SubCell"/>
</dbReference>
<dbReference type="Pfam" id="PF00571">
    <property type="entry name" value="CBS"/>
    <property type="match status" value="2"/>
</dbReference>
<evidence type="ECO:0000256" key="9">
    <source>
        <dbReference type="PROSITE-ProRule" id="PRU00703"/>
    </source>
</evidence>
<gene>
    <name evidence="14" type="ORF">IAD42_07335</name>
</gene>
<dbReference type="InterPro" id="IPR044751">
    <property type="entry name" value="Ion_transp-like_CBS"/>
</dbReference>
<evidence type="ECO:0000256" key="10">
    <source>
        <dbReference type="PROSITE-ProRule" id="PRU01193"/>
    </source>
</evidence>
<dbReference type="InterPro" id="IPR000644">
    <property type="entry name" value="CBS_dom"/>
</dbReference>
<dbReference type="InterPro" id="IPR002550">
    <property type="entry name" value="CNNM"/>
</dbReference>
<evidence type="ECO:0000256" key="6">
    <source>
        <dbReference type="ARBA" id="ARBA00022989"/>
    </source>
</evidence>
<evidence type="ECO:0000256" key="5">
    <source>
        <dbReference type="ARBA" id="ARBA00022737"/>
    </source>
</evidence>
<evidence type="ECO:0000256" key="1">
    <source>
        <dbReference type="ARBA" id="ARBA00004651"/>
    </source>
</evidence>
<dbReference type="AlphaFoldDB" id="A0A9D1G6W0"/>
<dbReference type="Pfam" id="PF01595">
    <property type="entry name" value="CNNM"/>
    <property type="match status" value="1"/>
</dbReference>
<feature type="domain" description="CBS" evidence="12">
    <location>
        <begin position="267"/>
        <end position="327"/>
    </location>
</feature>
<dbReference type="PANTHER" id="PTHR22777">
    <property type="entry name" value="HEMOLYSIN-RELATED"/>
    <property type="match status" value="1"/>
</dbReference>